<name>A0A6M9PPG2_9BURK</name>
<evidence type="ECO:0000313" key="1">
    <source>
        <dbReference type="EMBL" id="QKM62301.1"/>
    </source>
</evidence>
<proteinExistence type="predicted"/>
<dbReference type="AlphaFoldDB" id="A0A6M9PPG2"/>
<reference evidence="1 2" key="1">
    <citation type="submission" date="2018-04" db="EMBL/GenBank/DDBJ databases">
        <title>Polynucleobacter sp. LimPoW16 genome.</title>
        <authorList>
            <person name="Hahn M.W."/>
        </authorList>
    </citation>
    <scope>NUCLEOTIDE SEQUENCE [LARGE SCALE GENOMIC DNA]</scope>
    <source>
        <strain evidence="1 2">LimPoW16</strain>
    </source>
</reference>
<protein>
    <submittedName>
        <fullName evidence="1">Uncharacterized protein</fullName>
    </submittedName>
</protein>
<dbReference type="Proteomes" id="UP000500806">
    <property type="component" value="Chromosome"/>
</dbReference>
<gene>
    <name evidence="1" type="ORF">DCO16_03980</name>
</gene>
<dbReference type="KEGG" id="pani:DCO16_03980"/>
<sequence>MDRRESAPVRELLSMVIKELLKSQWLCTHRDEILKEYEALRNRRLMSFMENTGTSRAFDDLRRSFSKLLAEYRRHEAWLKDRGSIDMGIVEHLPSFTKQTHSHLEGVAIVGRG</sequence>
<dbReference type="EMBL" id="CP028941">
    <property type="protein sequence ID" value="QKM62301.1"/>
    <property type="molecule type" value="Genomic_DNA"/>
</dbReference>
<accession>A0A6M9PPG2</accession>
<evidence type="ECO:0000313" key="2">
    <source>
        <dbReference type="Proteomes" id="UP000500806"/>
    </source>
</evidence>
<dbReference type="RefSeq" id="WP_173942453.1">
    <property type="nucleotide sequence ID" value="NZ_CBCSCD010000003.1"/>
</dbReference>
<organism evidence="1 2">
    <name type="scientific">Polynucleobacter antarcticus</name>
    <dbReference type="NCBI Taxonomy" id="1743162"/>
    <lineage>
        <taxon>Bacteria</taxon>
        <taxon>Pseudomonadati</taxon>
        <taxon>Pseudomonadota</taxon>
        <taxon>Betaproteobacteria</taxon>
        <taxon>Burkholderiales</taxon>
        <taxon>Burkholderiaceae</taxon>
        <taxon>Polynucleobacter</taxon>
    </lineage>
</organism>
<keyword evidence="2" id="KW-1185">Reference proteome</keyword>